<reference evidence="3 4" key="1">
    <citation type="journal article" date="2015" name="Proc. Natl. Acad. Sci. U.S.A.">
        <title>The resurrection genome of Boea hygrometrica: A blueprint for survival of dehydration.</title>
        <authorList>
            <person name="Xiao L."/>
            <person name="Yang G."/>
            <person name="Zhang L."/>
            <person name="Yang X."/>
            <person name="Zhao S."/>
            <person name="Ji Z."/>
            <person name="Zhou Q."/>
            <person name="Hu M."/>
            <person name="Wang Y."/>
            <person name="Chen M."/>
            <person name="Xu Y."/>
            <person name="Jin H."/>
            <person name="Xiao X."/>
            <person name="Hu G."/>
            <person name="Bao F."/>
            <person name="Hu Y."/>
            <person name="Wan P."/>
            <person name="Li L."/>
            <person name="Deng X."/>
            <person name="Kuang T."/>
            <person name="Xiang C."/>
            <person name="Zhu J.K."/>
            <person name="Oliver M.J."/>
            <person name="He Y."/>
        </authorList>
    </citation>
    <scope>NUCLEOTIDE SEQUENCE [LARGE SCALE GENOMIC DNA]</scope>
    <source>
        <strain evidence="4">cv. XS01</strain>
    </source>
</reference>
<dbReference type="AlphaFoldDB" id="A0A2Z7D7Y6"/>
<feature type="region of interest" description="Disordered" evidence="2">
    <location>
        <begin position="476"/>
        <end position="529"/>
    </location>
</feature>
<accession>A0A2Z7D7Y6</accession>
<evidence type="ECO:0000256" key="2">
    <source>
        <dbReference type="SAM" id="MobiDB-lite"/>
    </source>
</evidence>
<evidence type="ECO:0000313" key="3">
    <source>
        <dbReference type="EMBL" id="KZV52971.1"/>
    </source>
</evidence>
<feature type="compositionally biased region" description="Basic residues" evidence="2">
    <location>
        <begin position="1"/>
        <end position="18"/>
    </location>
</feature>
<sequence>MEKSRRQRTTPRQARRAAARNVARPSHGQRIVAQPAPSKGRPAAPLRPAMARNIEWSGATTGGAICATSARPIGRIDSVFKTEYYDLKNHFSEPQCKMTVLPLNSVKSRIGYPRMSASGESSTTMHRLLHASGSHPIPPPDDPKTNQYNQDLGLIHSINGNHLEIPNEGSSIDHQVTIYLHAQNITMFPTNETCSTVQRYTLLSNILIALENPKLLNSLPSHSNSIVLGGIYQNSKNPNHNDSAGYHDSVTILDSEHGDSTGKLRLSDYQLVCTAAHTRCTDYTQPASILVTQNDVMLTPDLDNPEPFHTKSQTDPVHAALPAHSHGVFLSSSGLNYSNLPTSKADFNEHYSQLDDSDSLKTELSKLKTENESLISKSNELTSENDRINQVMSSWAKSSISLGKLHEVQKPFNDKTGLGFSFSESISSDTSTQSDLADDKLKNMSFVKASMIHDTLESVKYDDQNVSKLNQKVKSGIGYFEPNNSKPSWLKNRLDKDRAKAGSQSSNMHQQRHSSVKVRKHKSSSAQTP</sequence>
<gene>
    <name evidence="3" type="ORF">F511_21622</name>
</gene>
<organism evidence="3 4">
    <name type="scientific">Dorcoceras hygrometricum</name>
    <dbReference type="NCBI Taxonomy" id="472368"/>
    <lineage>
        <taxon>Eukaryota</taxon>
        <taxon>Viridiplantae</taxon>
        <taxon>Streptophyta</taxon>
        <taxon>Embryophyta</taxon>
        <taxon>Tracheophyta</taxon>
        <taxon>Spermatophyta</taxon>
        <taxon>Magnoliopsida</taxon>
        <taxon>eudicotyledons</taxon>
        <taxon>Gunneridae</taxon>
        <taxon>Pentapetalae</taxon>
        <taxon>asterids</taxon>
        <taxon>lamiids</taxon>
        <taxon>Lamiales</taxon>
        <taxon>Gesneriaceae</taxon>
        <taxon>Didymocarpoideae</taxon>
        <taxon>Trichosporeae</taxon>
        <taxon>Loxocarpinae</taxon>
        <taxon>Dorcoceras</taxon>
    </lineage>
</organism>
<dbReference type="Proteomes" id="UP000250235">
    <property type="component" value="Unassembled WGS sequence"/>
</dbReference>
<feature type="coiled-coil region" evidence="1">
    <location>
        <begin position="357"/>
        <end position="384"/>
    </location>
</feature>
<evidence type="ECO:0000256" key="1">
    <source>
        <dbReference type="SAM" id="Coils"/>
    </source>
</evidence>
<keyword evidence="4" id="KW-1185">Reference proteome</keyword>
<keyword evidence="1" id="KW-0175">Coiled coil</keyword>
<dbReference type="EMBL" id="KQ990573">
    <property type="protein sequence ID" value="KZV52971.1"/>
    <property type="molecule type" value="Genomic_DNA"/>
</dbReference>
<feature type="compositionally biased region" description="Basic residues" evidence="2">
    <location>
        <begin position="510"/>
        <end position="523"/>
    </location>
</feature>
<proteinExistence type="predicted"/>
<evidence type="ECO:0000313" key="4">
    <source>
        <dbReference type="Proteomes" id="UP000250235"/>
    </source>
</evidence>
<name>A0A2Z7D7Y6_9LAMI</name>
<feature type="region of interest" description="Disordered" evidence="2">
    <location>
        <begin position="1"/>
        <end position="45"/>
    </location>
</feature>
<protein>
    <submittedName>
        <fullName evidence="3">Uncharacterized protein</fullName>
    </submittedName>
</protein>